<dbReference type="EMBL" id="KN847044">
    <property type="protein sequence ID" value="KIW25559.1"/>
    <property type="molecule type" value="Genomic_DNA"/>
</dbReference>
<keyword evidence="3" id="KW-1185">Reference proteome</keyword>
<dbReference type="RefSeq" id="XP_016245775.1">
    <property type="nucleotide sequence ID" value="XM_016395919.1"/>
</dbReference>
<dbReference type="VEuPathDB" id="FungiDB:PV07_08726"/>
<evidence type="ECO:0000313" key="2">
    <source>
        <dbReference type="EMBL" id="KIW25559.1"/>
    </source>
</evidence>
<dbReference type="HOGENOM" id="CLU_1970308_0_0_1"/>
<reference evidence="2 3" key="1">
    <citation type="submission" date="2015-01" db="EMBL/GenBank/DDBJ databases">
        <title>The Genome Sequence of Cladophialophora immunda CBS83496.</title>
        <authorList>
            <consortium name="The Broad Institute Genomics Platform"/>
            <person name="Cuomo C."/>
            <person name="de Hoog S."/>
            <person name="Gorbushina A."/>
            <person name="Stielow B."/>
            <person name="Teixiera M."/>
            <person name="Abouelleil A."/>
            <person name="Chapman S.B."/>
            <person name="Priest M."/>
            <person name="Young S.K."/>
            <person name="Wortman J."/>
            <person name="Nusbaum C."/>
            <person name="Birren B."/>
        </authorList>
    </citation>
    <scope>NUCLEOTIDE SEQUENCE [LARGE SCALE GENOMIC DNA]</scope>
    <source>
        <strain evidence="2 3">CBS 83496</strain>
    </source>
</reference>
<proteinExistence type="predicted"/>
<dbReference type="InterPro" id="IPR032191">
    <property type="entry name" value="CNOT1_CAF1_bind"/>
</dbReference>
<feature type="domain" description="CCR4-NOT transcription complex subunit 1 CAF1-binding" evidence="1">
    <location>
        <begin position="1"/>
        <end position="52"/>
    </location>
</feature>
<protein>
    <recommendedName>
        <fullName evidence="1">CCR4-NOT transcription complex subunit 1 CAF1-binding domain-containing protein</fullName>
    </recommendedName>
</protein>
<gene>
    <name evidence="2" type="ORF">PV07_08726</name>
</gene>
<evidence type="ECO:0000259" key="1">
    <source>
        <dbReference type="Pfam" id="PF16415"/>
    </source>
</evidence>
<name>A0A0D2CPS6_9EURO</name>
<sequence length="127" mass="14242">MEIVGVLLELYYSAELKLNLKFEIEVLYKDIKLDFKKLEPATVIRDQPQTEDDVANIPALPDDLETLDGMSLNGAINRAVRERLSGPETMATLPNLEDVLKYPPTSGSPADQAMVKSIIYRAFDLYP</sequence>
<dbReference type="GeneID" id="27347920"/>
<dbReference type="Gene3D" id="1.25.40.180">
    <property type="match status" value="1"/>
</dbReference>
<evidence type="ECO:0000313" key="3">
    <source>
        <dbReference type="Proteomes" id="UP000054466"/>
    </source>
</evidence>
<dbReference type="Pfam" id="PF16415">
    <property type="entry name" value="CNOT1_CAF1_bind"/>
    <property type="match status" value="1"/>
</dbReference>
<organism evidence="2 3">
    <name type="scientific">Cladophialophora immunda</name>
    <dbReference type="NCBI Taxonomy" id="569365"/>
    <lineage>
        <taxon>Eukaryota</taxon>
        <taxon>Fungi</taxon>
        <taxon>Dikarya</taxon>
        <taxon>Ascomycota</taxon>
        <taxon>Pezizomycotina</taxon>
        <taxon>Eurotiomycetes</taxon>
        <taxon>Chaetothyriomycetidae</taxon>
        <taxon>Chaetothyriales</taxon>
        <taxon>Herpotrichiellaceae</taxon>
        <taxon>Cladophialophora</taxon>
    </lineage>
</organism>
<accession>A0A0D2CPS6</accession>
<dbReference type="OrthoDB" id="1933107at2759"/>
<dbReference type="STRING" id="569365.A0A0D2CPS6"/>
<dbReference type="Proteomes" id="UP000054466">
    <property type="component" value="Unassembled WGS sequence"/>
</dbReference>
<dbReference type="AlphaFoldDB" id="A0A0D2CPS6"/>